<accession>A0A8E0RST9</accession>
<dbReference type="OrthoDB" id="6274130at2759"/>
<sequence length="619" mass="69593">MSRRSKETKNCFIVAFLDALEINFYERINPKRIKDHLISKARRQQVNDDAGPVNLLVCDDHLELNKGLWWPEARSRFLSNSQIRDVFPLELEGKKFVIGVANTCTRQRRILVFKAKTTKECIQIVDLLDDKREFQRISEAETTQSNGRLADSRENISSFHRSPNSVNFAPSPSVADISEYSISREQLRNRLHSIERTASINTSDALPRRYGSKQRSFDSGEDTGPFEATCRRTPSRLCRTPIDPQIDPSERSASAFPGDYTHSNSLIRRTSRLNRIDRGALNAVGPMRGTVLPNYVYPRGLYRSSSIQSLSKPPNGQVTYVNHGGCYDQRDNFIMNDEHGRPIKQNQRQLSININTNPKLNSNSASYFLDNASNSHPEPRMQSTSPTPPLGFEYSNCQLEPTDLVYRNGGNRSYGISRISHIPPQHTGFWQRSVYRTQSESKLSPPSPVNRSPIVIVRETENDMANLANSLRSQKIENQAVRFTQDTLPPIAVKPNTGSLGQIHMSFSQPQHDELTLGGRANTSIKNKSCAQEVIIYPGHRYPVQEGNLITHTGDSSAVADEPSWFSDSSHQVPSTRIQLVRANSSTANAYGSSLRRADSVSSSDISSINPCITNRRYP</sequence>
<organism evidence="2 3">
    <name type="scientific">Fasciolopsis buskii</name>
    <dbReference type="NCBI Taxonomy" id="27845"/>
    <lineage>
        <taxon>Eukaryota</taxon>
        <taxon>Metazoa</taxon>
        <taxon>Spiralia</taxon>
        <taxon>Lophotrochozoa</taxon>
        <taxon>Platyhelminthes</taxon>
        <taxon>Trematoda</taxon>
        <taxon>Digenea</taxon>
        <taxon>Plagiorchiida</taxon>
        <taxon>Echinostomata</taxon>
        <taxon>Echinostomatoidea</taxon>
        <taxon>Fasciolidae</taxon>
        <taxon>Fasciolopsis</taxon>
    </lineage>
</organism>
<proteinExistence type="predicted"/>
<reference evidence="2" key="1">
    <citation type="submission" date="2019-05" db="EMBL/GenBank/DDBJ databases">
        <title>Annotation for the trematode Fasciolopsis buski.</title>
        <authorList>
            <person name="Choi Y.-J."/>
        </authorList>
    </citation>
    <scope>NUCLEOTIDE SEQUENCE</scope>
    <source>
        <strain evidence="2">HT</strain>
        <tissue evidence="2">Whole worm</tissue>
    </source>
</reference>
<comment type="caution">
    <text evidence="2">The sequence shown here is derived from an EMBL/GenBank/DDBJ whole genome shotgun (WGS) entry which is preliminary data.</text>
</comment>
<keyword evidence="3" id="KW-1185">Reference proteome</keyword>
<dbReference type="EMBL" id="LUCM01006860">
    <property type="protein sequence ID" value="KAA0190656.1"/>
    <property type="molecule type" value="Genomic_DNA"/>
</dbReference>
<evidence type="ECO:0000256" key="1">
    <source>
        <dbReference type="SAM" id="MobiDB-lite"/>
    </source>
</evidence>
<dbReference type="AlphaFoldDB" id="A0A8E0RST9"/>
<feature type="region of interest" description="Disordered" evidence="1">
    <location>
        <begin position="194"/>
        <end position="262"/>
    </location>
</feature>
<evidence type="ECO:0000313" key="2">
    <source>
        <dbReference type="EMBL" id="KAA0190656.1"/>
    </source>
</evidence>
<name>A0A8E0RST9_9TREM</name>
<evidence type="ECO:0000313" key="3">
    <source>
        <dbReference type="Proteomes" id="UP000728185"/>
    </source>
</evidence>
<protein>
    <submittedName>
        <fullName evidence="2">Uncharacterized protein</fullName>
    </submittedName>
</protein>
<gene>
    <name evidence="2" type="ORF">FBUS_01487</name>
</gene>
<dbReference type="Proteomes" id="UP000728185">
    <property type="component" value="Unassembled WGS sequence"/>
</dbReference>